<name>A0AAV5RQ61_MAUHU</name>
<comment type="caution">
    <text evidence="1">The sequence shown here is derived from an EMBL/GenBank/DDBJ whole genome shotgun (WGS) entry which is preliminary data.</text>
</comment>
<sequence length="122" mass="13890">MTADNDLPEDEIRPALTEGKRWRMLLALMDAEEIAEITAEMRADGFTGDIAKRFDDEPDYAEGQPQMQIDTSRIPAEIHIWEDRENDKDDYEEVGMQEVVQIVFEDGTTGVITEFGFVSADM</sequence>
<reference evidence="1 2" key="1">
    <citation type="journal article" date="2023" name="Elife">
        <title>Identification of key yeast species and microbe-microbe interactions impacting larval growth of Drosophila in the wild.</title>
        <authorList>
            <person name="Mure A."/>
            <person name="Sugiura Y."/>
            <person name="Maeda R."/>
            <person name="Honda K."/>
            <person name="Sakurai N."/>
            <person name="Takahashi Y."/>
            <person name="Watada M."/>
            <person name="Katoh T."/>
            <person name="Gotoh A."/>
            <person name="Gotoh Y."/>
            <person name="Taniguchi I."/>
            <person name="Nakamura K."/>
            <person name="Hayashi T."/>
            <person name="Katayama T."/>
            <person name="Uemura T."/>
            <person name="Hattori Y."/>
        </authorList>
    </citation>
    <scope>NUCLEOTIDE SEQUENCE [LARGE SCALE GENOMIC DNA]</scope>
    <source>
        <strain evidence="1 2">KH-74</strain>
    </source>
</reference>
<dbReference type="EMBL" id="BTGD01000001">
    <property type="protein sequence ID" value="GMM53555.1"/>
    <property type="molecule type" value="Genomic_DNA"/>
</dbReference>
<protein>
    <submittedName>
        <fullName evidence="1">Uncharacterized protein</fullName>
    </submittedName>
</protein>
<proteinExistence type="predicted"/>
<evidence type="ECO:0000313" key="1">
    <source>
        <dbReference type="EMBL" id="GMM53555.1"/>
    </source>
</evidence>
<dbReference type="Proteomes" id="UP001377567">
    <property type="component" value="Unassembled WGS sequence"/>
</dbReference>
<organism evidence="1 2">
    <name type="scientific">Maudiozyma humilis</name>
    <name type="common">Sour dough yeast</name>
    <name type="synonym">Kazachstania humilis</name>
    <dbReference type="NCBI Taxonomy" id="51915"/>
    <lineage>
        <taxon>Eukaryota</taxon>
        <taxon>Fungi</taxon>
        <taxon>Dikarya</taxon>
        <taxon>Ascomycota</taxon>
        <taxon>Saccharomycotina</taxon>
        <taxon>Saccharomycetes</taxon>
        <taxon>Saccharomycetales</taxon>
        <taxon>Saccharomycetaceae</taxon>
        <taxon>Maudiozyma</taxon>
    </lineage>
</organism>
<accession>A0AAV5RQ61</accession>
<gene>
    <name evidence="1" type="ORF">DAKH74_001710</name>
</gene>
<dbReference type="AlphaFoldDB" id="A0AAV5RQ61"/>
<evidence type="ECO:0000313" key="2">
    <source>
        <dbReference type="Proteomes" id="UP001377567"/>
    </source>
</evidence>
<keyword evidence="2" id="KW-1185">Reference proteome</keyword>